<dbReference type="AlphaFoldDB" id="A0AA36JF54"/>
<feature type="transmembrane region" description="Helical" evidence="1">
    <location>
        <begin position="535"/>
        <end position="559"/>
    </location>
</feature>
<feature type="transmembrane region" description="Helical" evidence="1">
    <location>
        <begin position="571"/>
        <end position="592"/>
    </location>
</feature>
<keyword evidence="4" id="KW-1185">Reference proteome</keyword>
<accession>A0AA36JF54</accession>
<feature type="transmembrane region" description="Helical" evidence="1">
    <location>
        <begin position="492"/>
        <end position="514"/>
    </location>
</feature>
<evidence type="ECO:0000256" key="1">
    <source>
        <dbReference type="SAM" id="Phobius"/>
    </source>
</evidence>
<dbReference type="PANTHER" id="PTHR34730">
    <property type="entry name" value="UNNAMED PRODUCT"/>
    <property type="match status" value="1"/>
</dbReference>
<evidence type="ECO:0000313" key="3">
    <source>
        <dbReference type="EMBL" id="CAJ1403858.1"/>
    </source>
</evidence>
<evidence type="ECO:0000256" key="2">
    <source>
        <dbReference type="SAM" id="SignalP"/>
    </source>
</evidence>
<sequence length="936" mass="103174">MRTLAVLLLVIGGTFSSAFGAASGVFERWLAHQTLTLPKGTVPPFEADVKILLGNVHVKAEFGDLECHGFRVAALESVPEASAIRVALRGVAANCSGQIEYSTSLGLSGYAGAVLTSENSSAQLRVASPAWDMLSPQPPELKLDACSGTVGLRLQITSGSFWTEFARYLPGFIKKLEDLAGRTISEQLCGPVLDVGTRTLKSWMNRSLAEARSKYQAEEVPVQQSWVDWAEHELTQGIVMFQEQFLEPRKVYDWLIADRCIVGADTVCFKQELCVAGNDSSCVVSEEAGHMSLDVRKTTWGIRDFDLSPLAAQNASLAANLSASSFQIYPVFNLSFAPQGERGSFELVSMNLSLAQVHLGANLTVAVDKLVYSTVKSFQYLQPDCLARAVQRMQLNRMDAAFQLQQIGFSTDSNATLLSGAASLAEQMLGPQQGLRNFSALLLRGFAQNQFATSWNGSIAHWLGTHRPRHCPLPKGEGVYGPTGRTLIRPNFGRACCWLAACTAALGILMAFWAPRSRWWFRGALCQSEVVPKHLAVSLPVMIMACLFFLLGSNYLLMAQTFVNLEQAPNFVWNAFQVMVYSLFYSIDALYYEAHLQAMSWVLLCFSAILPYVKLLLMLLGWLAPKNLLPLRIRSFILVLMDDIGKFSLVDVFTVQILSGVFHVEIFGEQNFRMALRTRGELGFAAFVCATVVSLVIGHLCRHYNEKSQKSSRSPLEEQIELRASELQAESLGQPLSGNASARNASWSESLIVPALWLTLALSLAGCILPAYSVHLKTIFGPLGQSRLSLFQFAFLLPSFAEHPLAWTSLFNQATFVVFALGVNFLQILMLLVLRWRKTPKFKNIDVRAVAHCLGAWAAMDVALISMFLTMVELKQSDFVHLDDPTKEKLSRLVGMDLRGGDKGLSVDVQLQSGTFILFAAVLMHAWISRAALRQD</sequence>
<evidence type="ECO:0000313" key="4">
    <source>
        <dbReference type="Proteomes" id="UP001178507"/>
    </source>
</evidence>
<dbReference type="PANTHER" id="PTHR34730:SF1">
    <property type="entry name" value="PARAQUAT-INDUCIBLE PROTEIN A"/>
    <property type="match status" value="1"/>
</dbReference>
<dbReference type="Proteomes" id="UP001178507">
    <property type="component" value="Unassembled WGS sequence"/>
</dbReference>
<feature type="transmembrane region" description="Helical" evidence="1">
    <location>
        <begin position="755"/>
        <end position="776"/>
    </location>
</feature>
<keyword evidence="1" id="KW-1133">Transmembrane helix</keyword>
<organism evidence="3 4">
    <name type="scientific">Effrenium voratum</name>
    <dbReference type="NCBI Taxonomy" id="2562239"/>
    <lineage>
        <taxon>Eukaryota</taxon>
        <taxon>Sar</taxon>
        <taxon>Alveolata</taxon>
        <taxon>Dinophyceae</taxon>
        <taxon>Suessiales</taxon>
        <taxon>Symbiodiniaceae</taxon>
        <taxon>Effrenium</taxon>
    </lineage>
</organism>
<feature type="transmembrane region" description="Helical" evidence="1">
    <location>
        <begin position="682"/>
        <end position="700"/>
    </location>
</feature>
<feature type="chain" id="PRO_5041421233" evidence="2">
    <location>
        <begin position="17"/>
        <end position="936"/>
    </location>
</feature>
<feature type="transmembrane region" description="Helical" evidence="1">
    <location>
        <begin position="644"/>
        <end position="662"/>
    </location>
</feature>
<dbReference type="EMBL" id="CAUJNA010003512">
    <property type="protein sequence ID" value="CAJ1403858.1"/>
    <property type="molecule type" value="Genomic_DNA"/>
</dbReference>
<feature type="signal peptide" evidence="2">
    <location>
        <begin position="1"/>
        <end position="16"/>
    </location>
</feature>
<keyword evidence="2" id="KW-0732">Signal</keyword>
<comment type="caution">
    <text evidence="3">The sequence shown here is derived from an EMBL/GenBank/DDBJ whole genome shotgun (WGS) entry which is preliminary data.</text>
</comment>
<feature type="transmembrane region" description="Helical" evidence="1">
    <location>
        <begin position="854"/>
        <end position="872"/>
    </location>
</feature>
<proteinExistence type="predicted"/>
<keyword evidence="1" id="KW-0472">Membrane</keyword>
<feature type="transmembrane region" description="Helical" evidence="1">
    <location>
        <begin position="601"/>
        <end position="624"/>
    </location>
</feature>
<reference evidence="3" key="1">
    <citation type="submission" date="2023-08" db="EMBL/GenBank/DDBJ databases">
        <authorList>
            <person name="Chen Y."/>
            <person name="Shah S."/>
            <person name="Dougan E. K."/>
            <person name="Thang M."/>
            <person name="Chan C."/>
        </authorList>
    </citation>
    <scope>NUCLEOTIDE SEQUENCE</scope>
</reference>
<keyword evidence="1" id="KW-0812">Transmembrane</keyword>
<name>A0AA36JF54_9DINO</name>
<feature type="transmembrane region" description="Helical" evidence="1">
    <location>
        <begin position="813"/>
        <end position="834"/>
    </location>
</feature>
<feature type="transmembrane region" description="Helical" evidence="1">
    <location>
        <begin position="909"/>
        <end position="928"/>
    </location>
</feature>
<gene>
    <name evidence="3" type="ORF">EVOR1521_LOCUS26431</name>
</gene>
<protein>
    <submittedName>
        <fullName evidence="3">Uncharacterized protein</fullName>
    </submittedName>
</protein>